<protein>
    <recommendedName>
        <fullName evidence="4">Secreted protein</fullName>
    </recommendedName>
</protein>
<organism evidence="2 3">
    <name type="scientific">Armillaria luteobubalina</name>
    <dbReference type="NCBI Taxonomy" id="153913"/>
    <lineage>
        <taxon>Eukaryota</taxon>
        <taxon>Fungi</taxon>
        <taxon>Dikarya</taxon>
        <taxon>Basidiomycota</taxon>
        <taxon>Agaricomycotina</taxon>
        <taxon>Agaricomycetes</taxon>
        <taxon>Agaricomycetidae</taxon>
        <taxon>Agaricales</taxon>
        <taxon>Marasmiineae</taxon>
        <taxon>Physalacriaceae</taxon>
        <taxon>Armillaria</taxon>
    </lineage>
</organism>
<dbReference type="Proteomes" id="UP001175228">
    <property type="component" value="Unassembled WGS sequence"/>
</dbReference>
<sequence>MAMKHLGWAARCIISTSLILSCHAAMKMQIYHSQCPLAAHNLLDRVEETVSHRCRRLLQIRLMCESSTPCQEFY</sequence>
<dbReference type="EMBL" id="JAUEPU010000009">
    <property type="protein sequence ID" value="KAK0499290.1"/>
    <property type="molecule type" value="Genomic_DNA"/>
</dbReference>
<keyword evidence="3" id="KW-1185">Reference proteome</keyword>
<dbReference type="PROSITE" id="PS51257">
    <property type="entry name" value="PROKAR_LIPOPROTEIN"/>
    <property type="match status" value="1"/>
</dbReference>
<comment type="caution">
    <text evidence="2">The sequence shown here is derived from an EMBL/GenBank/DDBJ whole genome shotgun (WGS) entry which is preliminary data.</text>
</comment>
<evidence type="ECO:0008006" key="4">
    <source>
        <dbReference type="Google" id="ProtNLM"/>
    </source>
</evidence>
<name>A0AA39UZC9_9AGAR</name>
<feature type="signal peptide" evidence="1">
    <location>
        <begin position="1"/>
        <end position="24"/>
    </location>
</feature>
<gene>
    <name evidence="2" type="ORF">EDD18DRAFT_848880</name>
</gene>
<keyword evidence="1" id="KW-0732">Signal</keyword>
<feature type="chain" id="PRO_5041304103" description="Secreted protein" evidence="1">
    <location>
        <begin position="25"/>
        <end position="74"/>
    </location>
</feature>
<evidence type="ECO:0000313" key="2">
    <source>
        <dbReference type="EMBL" id="KAK0499290.1"/>
    </source>
</evidence>
<dbReference type="AlphaFoldDB" id="A0AA39UZC9"/>
<proteinExistence type="predicted"/>
<reference evidence="2" key="1">
    <citation type="submission" date="2023-06" db="EMBL/GenBank/DDBJ databases">
        <authorList>
            <consortium name="Lawrence Berkeley National Laboratory"/>
            <person name="Ahrendt S."/>
            <person name="Sahu N."/>
            <person name="Indic B."/>
            <person name="Wong-Bajracharya J."/>
            <person name="Merenyi Z."/>
            <person name="Ke H.-M."/>
            <person name="Monk M."/>
            <person name="Kocsube S."/>
            <person name="Drula E."/>
            <person name="Lipzen A."/>
            <person name="Balint B."/>
            <person name="Henrissat B."/>
            <person name="Andreopoulos B."/>
            <person name="Martin F.M."/>
            <person name="Harder C.B."/>
            <person name="Rigling D."/>
            <person name="Ford K.L."/>
            <person name="Foster G.D."/>
            <person name="Pangilinan J."/>
            <person name="Papanicolaou A."/>
            <person name="Barry K."/>
            <person name="LaButti K."/>
            <person name="Viragh M."/>
            <person name="Koriabine M."/>
            <person name="Yan M."/>
            <person name="Riley R."/>
            <person name="Champramary S."/>
            <person name="Plett K.L."/>
            <person name="Tsai I.J."/>
            <person name="Slot J."/>
            <person name="Sipos G."/>
            <person name="Plett J."/>
            <person name="Nagy L.G."/>
            <person name="Grigoriev I.V."/>
        </authorList>
    </citation>
    <scope>NUCLEOTIDE SEQUENCE</scope>
    <source>
        <strain evidence="2">HWK02</strain>
    </source>
</reference>
<accession>A0AA39UZC9</accession>
<evidence type="ECO:0000256" key="1">
    <source>
        <dbReference type="SAM" id="SignalP"/>
    </source>
</evidence>
<evidence type="ECO:0000313" key="3">
    <source>
        <dbReference type="Proteomes" id="UP001175228"/>
    </source>
</evidence>